<evidence type="ECO:0000256" key="2">
    <source>
        <dbReference type="ARBA" id="ARBA00022692"/>
    </source>
</evidence>
<name>A0A6G1HNW5_9PEZI</name>
<dbReference type="InterPro" id="IPR052816">
    <property type="entry name" value="Peroxisomal_Membrane_PEX28-32"/>
</dbReference>
<dbReference type="Proteomes" id="UP000799640">
    <property type="component" value="Unassembled WGS sequence"/>
</dbReference>
<dbReference type="GO" id="GO:0007031">
    <property type="term" value="P:peroxisome organization"/>
    <property type="evidence" value="ECO:0007669"/>
    <property type="project" value="UniProtKB-ARBA"/>
</dbReference>
<protein>
    <submittedName>
        <fullName evidence="8">Pex24p-domain-containing protein</fullName>
    </submittedName>
</protein>
<gene>
    <name evidence="8" type="ORF">EJ06DRAFT_532745</name>
</gene>
<proteinExistence type="predicted"/>
<dbReference type="Pfam" id="PF06398">
    <property type="entry name" value="Pex24p"/>
    <property type="match status" value="1"/>
</dbReference>
<keyword evidence="9" id="KW-1185">Reference proteome</keyword>
<evidence type="ECO:0000256" key="3">
    <source>
        <dbReference type="ARBA" id="ARBA00022989"/>
    </source>
</evidence>
<dbReference type="GO" id="GO:0005778">
    <property type="term" value="C:peroxisomal membrane"/>
    <property type="evidence" value="ECO:0007669"/>
    <property type="project" value="TreeGrafter"/>
</dbReference>
<evidence type="ECO:0000256" key="6">
    <source>
        <dbReference type="SAM" id="Phobius"/>
    </source>
</evidence>
<dbReference type="EMBL" id="ML996702">
    <property type="protein sequence ID" value="KAF2397753.1"/>
    <property type="molecule type" value="Genomic_DNA"/>
</dbReference>
<feature type="region of interest" description="Disordered" evidence="5">
    <location>
        <begin position="447"/>
        <end position="468"/>
    </location>
</feature>
<dbReference type="InterPro" id="IPR010482">
    <property type="entry name" value="TECPR1-like_DysF"/>
</dbReference>
<accession>A0A6G1HNW5</accession>
<feature type="transmembrane region" description="Helical" evidence="6">
    <location>
        <begin position="141"/>
        <end position="162"/>
    </location>
</feature>
<dbReference type="OrthoDB" id="74314at2759"/>
<evidence type="ECO:0000313" key="9">
    <source>
        <dbReference type="Proteomes" id="UP000799640"/>
    </source>
</evidence>
<evidence type="ECO:0000256" key="5">
    <source>
        <dbReference type="SAM" id="MobiDB-lite"/>
    </source>
</evidence>
<feature type="transmembrane region" description="Helical" evidence="6">
    <location>
        <begin position="169"/>
        <end position="188"/>
    </location>
</feature>
<dbReference type="AlphaFoldDB" id="A0A6G1HNW5"/>
<sequence length="498" mass="56511">MADSGPSAATRDDEVPIIAVTESSETDTPHSSSRTTIRSKMGKLKPSNAATKIREKLSAKLEKKEEKLDGSGSSGGMHDRLMAMLLQQIIPSDHTNDDDTETDMRSRAYINRPAFSLATMSTNFRRFNARIGVAFEFESRMIALFTWMAPTNTLAFLAIYTFICLDPKLLAVVPLALCCNFVMVPAFLARHPPPPSTSATDFYPLDGPPLAPPPRFKPASELSQDFFRNMRDLQNIMDDYSCMYDHVVKQVLPFLNFSDETFSSSLFIALFLSSLVLFVAAQLIPWRFAFLIVGWVAIGAGHPKVRDYLTAPENRAMMESQEKEAESIFNAFSDADIILNPAPEIREVEIFELQHRPSHSPNAEWESFVFTPVPYTPLSPARLAGERPRGTRFFEDVQTPEGWRWADKKWTLDMMSREWVEERCITGVEVEMEGERWVSDILYEDEGEQSGASNGNGKGKGKEKAIAWEEGQGRHRLDEWRRRRWTRFVERVVVTEEK</sequence>
<comment type="subcellular location">
    <subcellularLocation>
        <location evidence="1">Membrane</location>
        <topology evidence="1">Multi-pass membrane protein</topology>
    </subcellularLocation>
</comment>
<evidence type="ECO:0000313" key="8">
    <source>
        <dbReference type="EMBL" id="KAF2397753.1"/>
    </source>
</evidence>
<evidence type="ECO:0000259" key="7">
    <source>
        <dbReference type="Pfam" id="PF06398"/>
    </source>
</evidence>
<keyword evidence="4 6" id="KW-0472">Membrane</keyword>
<dbReference type="PANTHER" id="PTHR28304:SF2">
    <property type="entry name" value="PEROXISOMAL MEMBRANE PROTEIN PEX29"/>
    <property type="match status" value="1"/>
</dbReference>
<evidence type="ECO:0000256" key="1">
    <source>
        <dbReference type="ARBA" id="ARBA00004141"/>
    </source>
</evidence>
<dbReference type="PANTHER" id="PTHR28304">
    <property type="entry name" value="PEROXISOMAL MEMBRANE PROTEIN PEX29"/>
    <property type="match status" value="1"/>
</dbReference>
<feature type="region of interest" description="Disordered" evidence="5">
    <location>
        <begin position="1"/>
        <end position="53"/>
    </location>
</feature>
<organism evidence="8 9">
    <name type="scientific">Trichodelitschia bisporula</name>
    <dbReference type="NCBI Taxonomy" id="703511"/>
    <lineage>
        <taxon>Eukaryota</taxon>
        <taxon>Fungi</taxon>
        <taxon>Dikarya</taxon>
        <taxon>Ascomycota</taxon>
        <taxon>Pezizomycotina</taxon>
        <taxon>Dothideomycetes</taxon>
        <taxon>Dothideomycetes incertae sedis</taxon>
        <taxon>Phaeotrichales</taxon>
        <taxon>Phaeotrichaceae</taxon>
        <taxon>Trichodelitschia</taxon>
    </lineage>
</organism>
<feature type="transmembrane region" description="Helical" evidence="6">
    <location>
        <begin position="262"/>
        <end position="281"/>
    </location>
</feature>
<reference evidence="8" key="1">
    <citation type="journal article" date="2020" name="Stud. Mycol.">
        <title>101 Dothideomycetes genomes: a test case for predicting lifestyles and emergence of pathogens.</title>
        <authorList>
            <person name="Haridas S."/>
            <person name="Albert R."/>
            <person name="Binder M."/>
            <person name="Bloem J."/>
            <person name="Labutti K."/>
            <person name="Salamov A."/>
            <person name="Andreopoulos B."/>
            <person name="Baker S."/>
            <person name="Barry K."/>
            <person name="Bills G."/>
            <person name="Bluhm B."/>
            <person name="Cannon C."/>
            <person name="Castanera R."/>
            <person name="Culley D."/>
            <person name="Daum C."/>
            <person name="Ezra D."/>
            <person name="Gonzalez J."/>
            <person name="Henrissat B."/>
            <person name="Kuo A."/>
            <person name="Liang C."/>
            <person name="Lipzen A."/>
            <person name="Lutzoni F."/>
            <person name="Magnuson J."/>
            <person name="Mondo S."/>
            <person name="Nolan M."/>
            <person name="Ohm R."/>
            <person name="Pangilinan J."/>
            <person name="Park H.-J."/>
            <person name="Ramirez L."/>
            <person name="Alfaro M."/>
            <person name="Sun H."/>
            <person name="Tritt A."/>
            <person name="Yoshinaga Y."/>
            <person name="Zwiers L.-H."/>
            <person name="Turgeon B."/>
            <person name="Goodwin S."/>
            <person name="Spatafora J."/>
            <person name="Crous P."/>
            <person name="Grigoriev I."/>
        </authorList>
    </citation>
    <scope>NUCLEOTIDE SEQUENCE</scope>
    <source>
        <strain evidence="8">CBS 262.69</strain>
    </source>
</reference>
<feature type="domain" description="TECPR1-like DysF" evidence="7">
    <location>
        <begin position="115"/>
        <end position="487"/>
    </location>
</feature>
<evidence type="ECO:0000256" key="4">
    <source>
        <dbReference type="ARBA" id="ARBA00023136"/>
    </source>
</evidence>
<keyword evidence="2 6" id="KW-0812">Transmembrane</keyword>
<feature type="compositionally biased region" description="Polar residues" evidence="5">
    <location>
        <begin position="29"/>
        <end position="38"/>
    </location>
</feature>
<keyword evidence="3 6" id="KW-1133">Transmembrane helix</keyword>